<sequence length="612" mass="70254">MEKFLTQHKRKAEDEASPDVLPKQFPKAKMRKYDEAYLAFGFTCTTVGNEERPQCVVCLKVLACDSLKPNKLRRHLETNHPEHKDKPVDFFRHKLVNCRAQQSLFTKAASVPANAQLASYKVAYRVAQCKKPHTIVEELILPCAMDMVSVMLNDSAASKLRAIPLSNNTIGRRIYDISKDIEEQLNDKVRDGRFSLQMDEATDSNKDCLLITYVRFIDGDDMREELLFCKQITGRATAEELFKIIDTYLKEANLKWEDCVGICTDGARAMAGIRGGLQALIKRVSPNAQWTHCMIHREALASKQLSPELNDVMTHVIATVNYIKTRPVKARIFSALCEEMGSDHTAVLFHSESRWLSRGKVLSRVLELRDEIRIFLKEERSDLADNFYCNKFLMKLAYLSDMFLKLNELNLQLQGKNTHLPQLADKITSFVRKLEMWLQRVKVGRVDSFENLKSFIEDNKLQNTVIPCMEEHISALQKHFQRYFLMQDPKQYDWIRDPFSASPPADLSTPEEEQFIDVTSDSTLRLQFQSKTLAAFWIGVEKQYPLLGKRALATLLPFATSYLCEIGFSAVASIKTKYRSKMDIENELRVAISKLPPRFEKICSMKQAHTSH</sequence>
<dbReference type="PANTHER" id="PTHR45913:SF19">
    <property type="entry name" value="LOW QUALITY PROTEIN: ZINC FINGER BED DOMAIN-CONTAINING PROTEIN 5-LIKE"/>
    <property type="match status" value="1"/>
</dbReference>
<dbReference type="PANTHER" id="PTHR45913">
    <property type="entry name" value="EPM2A-INTERACTING PROTEIN 1"/>
    <property type="match status" value="1"/>
</dbReference>
<name>A0A6G0HIE7_LARCR</name>
<dbReference type="SUPFAM" id="SSF53098">
    <property type="entry name" value="Ribonuclease H-like"/>
    <property type="match status" value="1"/>
</dbReference>
<dbReference type="EMBL" id="REGW02000024">
    <property type="protein sequence ID" value="KAE8278756.1"/>
    <property type="molecule type" value="Genomic_DNA"/>
</dbReference>
<keyword evidence="3" id="KW-1185">Reference proteome</keyword>
<organism evidence="2 3">
    <name type="scientific">Larimichthys crocea</name>
    <name type="common">Large yellow croaker</name>
    <name type="synonym">Pseudosciaena crocea</name>
    <dbReference type="NCBI Taxonomy" id="215358"/>
    <lineage>
        <taxon>Eukaryota</taxon>
        <taxon>Metazoa</taxon>
        <taxon>Chordata</taxon>
        <taxon>Craniata</taxon>
        <taxon>Vertebrata</taxon>
        <taxon>Euteleostomi</taxon>
        <taxon>Actinopterygii</taxon>
        <taxon>Neopterygii</taxon>
        <taxon>Teleostei</taxon>
        <taxon>Neoteleostei</taxon>
        <taxon>Acanthomorphata</taxon>
        <taxon>Eupercaria</taxon>
        <taxon>Sciaenidae</taxon>
        <taxon>Larimichthys</taxon>
    </lineage>
</organism>
<evidence type="ECO:0000313" key="3">
    <source>
        <dbReference type="Proteomes" id="UP000424527"/>
    </source>
</evidence>
<comment type="caution">
    <text evidence="2">The sequence shown here is derived from an EMBL/GenBank/DDBJ whole genome shotgun (WGS) entry which is preliminary data.</text>
</comment>
<feature type="compositionally biased region" description="Basic residues" evidence="1">
    <location>
        <begin position="1"/>
        <end position="10"/>
    </location>
</feature>
<feature type="region of interest" description="Disordered" evidence="1">
    <location>
        <begin position="1"/>
        <end position="20"/>
    </location>
</feature>
<reference evidence="2 3" key="1">
    <citation type="submission" date="2019-07" db="EMBL/GenBank/DDBJ databases">
        <title>Chromosome genome assembly for large yellow croaker.</title>
        <authorList>
            <person name="Xiao S."/>
        </authorList>
    </citation>
    <scope>NUCLEOTIDE SEQUENCE [LARGE SCALE GENOMIC DNA]</scope>
    <source>
        <strain evidence="2">JMULYC20181020</strain>
        <tissue evidence="2">Muscle</tissue>
    </source>
</reference>
<gene>
    <name evidence="2" type="ORF">D5F01_LYC23675</name>
</gene>
<dbReference type="Proteomes" id="UP000424527">
    <property type="component" value="Unassembled WGS sequence"/>
</dbReference>
<dbReference type="InterPro" id="IPR012337">
    <property type="entry name" value="RNaseH-like_sf"/>
</dbReference>
<evidence type="ECO:0000256" key="1">
    <source>
        <dbReference type="SAM" id="MobiDB-lite"/>
    </source>
</evidence>
<protein>
    <submittedName>
        <fullName evidence="2">Zinc finger BED domain-containing protein 5 Transposon-derived Buster1 transposase-like protein</fullName>
    </submittedName>
</protein>
<dbReference type="AlphaFoldDB" id="A0A6G0HIE7"/>
<evidence type="ECO:0000313" key="2">
    <source>
        <dbReference type="EMBL" id="KAE8278756.1"/>
    </source>
</evidence>
<accession>A0A6G0HIE7</accession>
<proteinExistence type="predicted"/>